<accession>B4QWA2</accession>
<evidence type="ECO:0000256" key="1">
    <source>
        <dbReference type="SAM" id="MobiDB-lite"/>
    </source>
</evidence>
<feature type="region of interest" description="Disordered" evidence="1">
    <location>
        <begin position="32"/>
        <end position="57"/>
    </location>
</feature>
<protein>
    <submittedName>
        <fullName evidence="2">GD19776</fullName>
    </submittedName>
</protein>
<proteinExistence type="predicted"/>
<dbReference type="Proteomes" id="UP000000304">
    <property type="component" value="Chromosome 3R"/>
</dbReference>
<name>B4QWA2_DROSI</name>
<keyword evidence="3" id="KW-1185">Reference proteome</keyword>
<sequence length="79" mass="8923">MKICEQAEQDVQDMQETKGGAVDNIDVAFYPRRRQDHSNEPKHERAGNAHRMSAPVGRHCGEGRTFCGLDIMSPKVERV</sequence>
<feature type="compositionally biased region" description="Basic and acidic residues" evidence="1">
    <location>
        <begin position="36"/>
        <end position="47"/>
    </location>
</feature>
<evidence type="ECO:0000313" key="3">
    <source>
        <dbReference type="Proteomes" id="UP000000304"/>
    </source>
</evidence>
<gene>
    <name evidence="2" type="primary">Dsim\GD19776</name>
    <name evidence="2" type="ORF">Dsim_GD19776</name>
</gene>
<dbReference type="AlphaFoldDB" id="B4QWA2"/>
<dbReference type="EMBL" id="CM000364">
    <property type="protein sequence ID" value="EDX11701.1"/>
    <property type="molecule type" value="Genomic_DNA"/>
</dbReference>
<dbReference type="HOGENOM" id="CLU_2608604_0_0_1"/>
<evidence type="ECO:0000313" key="2">
    <source>
        <dbReference type="EMBL" id="EDX11701.1"/>
    </source>
</evidence>
<reference evidence="2 3" key="1">
    <citation type="journal article" date="2007" name="Nature">
        <title>Evolution of genes and genomes on the Drosophila phylogeny.</title>
        <authorList>
            <consortium name="Drosophila 12 Genomes Consortium"/>
            <person name="Clark A.G."/>
            <person name="Eisen M.B."/>
            <person name="Smith D.R."/>
            <person name="Bergman C.M."/>
            <person name="Oliver B."/>
            <person name="Markow T.A."/>
            <person name="Kaufman T.C."/>
            <person name="Kellis M."/>
            <person name="Gelbart W."/>
            <person name="Iyer V.N."/>
            <person name="Pollard D.A."/>
            <person name="Sackton T.B."/>
            <person name="Larracuente A.M."/>
            <person name="Singh N.D."/>
            <person name="Abad J.P."/>
            <person name="Abt D.N."/>
            <person name="Adryan B."/>
            <person name="Aguade M."/>
            <person name="Akashi H."/>
            <person name="Anderson W.W."/>
            <person name="Aquadro C.F."/>
            <person name="Ardell D.H."/>
            <person name="Arguello R."/>
            <person name="Artieri C.G."/>
            <person name="Barbash D.A."/>
            <person name="Barker D."/>
            <person name="Barsanti P."/>
            <person name="Batterham P."/>
            <person name="Batzoglou S."/>
            <person name="Begun D."/>
            <person name="Bhutkar A."/>
            <person name="Blanco E."/>
            <person name="Bosak S.A."/>
            <person name="Bradley R.K."/>
            <person name="Brand A.D."/>
            <person name="Brent M.R."/>
            <person name="Brooks A.N."/>
            <person name="Brown R.H."/>
            <person name="Butlin R.K."/>
            <person name="Caggese C."/>
            <person name="Calvi B.R."/>
            <person name="Bernardo de Carvalho A."/>
            <person name="Caspi A."/>
            <person name="Castrezana S."/>
            <person name="Celniker S.E."/>
            <person name="Chang J.L."/>
            <person name="Chapple C."/>
            <person name="Chatterji S."/>
            <person name="Chinwalla A."/>
            <person name="Civetta A."/>
            <person name="Clifton S.W."/>
            <person name="Comeron J.M."/>
            <person name="Costello J.C."/>
            <person name="Coyne J.A."/>
            <person name="Daub J."/>
            <person name="David R.G."/>
            <person name="Delcher A.L."/>
            <person name="Delehaunty K."/>
            <person name="Do C.B."/>
            <person name="Ebling H."/>
            <person name="Edwards K."/>
            <person name="Eickbush T."/>
            <person name="Evans J.D."/>
            <person name="Filipski A."/>
            <person name="Findeiss S."/>
            <person name="Freyhult E."/>
            <person name="Fulton L."/>
            <person name="Fulton R."/>
            <person name="Garcia A.C."/>
            <person name="Gardiner A."/>
            <person name="Garfield D.A."/>
            <person name="Garvin B.E."/>
            <person name="Gibson G."/>
            <person name="Gilbert D."/>
            <person name="Gnerre S."/>
            <person name="Godfrey J."/>
            <person name="Good R."/>
            <person name="Gotea V."/>
            <person name="Gravely B."/>
            <person name="Greenberg A.J."/>
            <person name="Griffiths-Jones S."/>
            <person name="Gross S."/>
            <person name="Guigo R."/>
            <person name="Gustafson E.A."/>
            <person name="Haerty W."/>
            <person name="Hahn M.W."/>
            <person name="Halligan D.L."/>
            <person name="Halpern A.L."/>
            <person name="Halter G.M."/>
            <person name="Han M.V."/>
            <person name="Heger A."/>
            <person name="Hillier L."/>
            <person name="Hinrichs A.S."/>
            <person name="Holmes I."/>
            <person name="Hoskins R.A."/>
            <person name="Hubisz M.J."/>
            <person name="Hultmark D."/>
            <person name="Huntley M.A."/>
            <person name="Jaffe D.B."/>
            <person name="Jagadeeshan S."/>
            <person name="Jeck W.R."/>
            <person name="Johnson J."/>
            <person name="Jones C.D."/>
            <person name="Jordan W.C."/>
            <person name="Karpen G.H."/>
            <person name="Kataoka E."/>
            <person name="Keightley P.D."/>
            <person name="Kheradpour P."/>
            <person name="Kirkness E.F."/>
            <person name="Koerich L.B."/>
            <person name="Kristiansen K."/>
            <person name="Kudrna D."/>
            <person name="Kulathinal R.J."/>
            <person name="Kumar S."/>
            <person name="Kwok R."/>
            <person name="Lander E."/>
            <person name="Langley C.H."/>
            <person name="Lapoint R."/>
            <person name="Lazzaro B.P."/>
            <person name="Lee S.J."/>
            <person name="Levesque L."/>
            <person name="Li R."/>
            <person name="Lin C.F."/>
            <person name="Lin M.F."/>
            <person name="Lindblad-Toh K."/>
            <person name="Llopart A."/>
            <person name="Long M."/>
            <person name="Low L."/>
            <person name="Lozovsky E."/>
            <person name="Lu J."/>
            <person name="Luo M."/>
            <person name="Machado C.A."/>
            <person name="Makalowski W."/>
            <person name="Marzo M."/>
            <person name="Matsuda M."/>
            <person name="Matzkin L."/>
            <person name="McAllister B."/>
            <person name="McBride C.S."/>
            <person name="McKernan B."/>
            <person name="McKernan K."/>
            <person name="Mendez-Lago M."/>
            <person name="Minx P."/>
            <person name="Mollenhauer M.U."/>
            <person name="Montooth K."/>
            <person name="Mount S.M."/>
            <person name="Mu X."/>
            <person name="Myers E."/>
            <person name="Negre B."/>
            <person name="Newfeld S."/>
            <person name="Nielsen R."/>
            <person name="Noor M.A."/>
            <person name="O'Grady P."/>
            <person name="Pachter L."/>
            <person name="Papaceit M."/>
            <person name="Parisi M.J."/>
            <person name="Parisi M."/>
            <person name="Parts L."/>
            <person name="Pedersen J.S."/>
            <person name="Pesole G."/>
            <person name="Phillippy A.M."/>
            <person name="Ponting C.P."/>
            <person name="Pop M."/>
            <person name="Porcelli D."/>
            <person name="Powell J.R."/>
            <person name="Prohaska S."/>
            <person name="Pruitt K."/>
            <person name="Puig M."/>
            <person name="Quesneville H."/>
            <person name="Ram K.R."/>
            <person name="Rand D."/>
            <person name="Rasmussen M.D."/>
            <person name="Reed L.K."/>
            <person name="Reenan R."/>
            <person name="Reily A."/>
            <person name="Remington K.A."/>
            <person name="Rieger T.T."/>
            <person name="Ritchie M.G."/>
            <person name="Robin C."/>
            <person name="Rogers Y.H."/>
            <person name="Rohde C."/>
            <person name="Rozas J."/>
            <person name="Rubenfield M.J."/>
            <person name="Ruiz A."/>
            <person name="Russo S."/>
            <person name="Salzberg S.L."/>
            <person name="Sanchez-Gracia A."/>
            <person name="Saranga D.J."/>
            <person name="Sato H."/>
            <person name="Schaeffer S.W."/>
            <person name="Schatz M.C."/>
            <person name="Schlenke T."/>
            <person name="Schwartz R."/>
            <person name="Segarra C."/>
            <person name="Singh R.S."/>
            <person name="Sirot L."/>
            <person name="Sirota M."/>
            <person name="Sisneros N.B."/>
            <person name="Smith C.D."/>
            <person name="Smith T.F."/>
            <person name="Spieth J."/>
            <person name="Stage D.E."/>
            <person name="Stark A."/>
            <person name="Stephan W."/>
            <person name="Strausberg R.L."/>
            <person name="Strempel S."/>
            <person name="Sturgill D."/>
            <person name="Sutton G."/>
            <person name="Sutton G.G."/>
            <person name="Tao W."/>
            <person name="Teichmann S."/>
            <person name="Tobari Y.N."/>
            <person name="Tomimura Y."/>
            <person name="Tsolas J.M."/>
            <person name="Valente V.L."/>
            <person name="Venter E."/>
            <person name="Venter J.C."/>
            <person name="Vicario S."/>
            <person name="Vieira F.G."/>
            <person name="Vilella A.J."/>
            <person name="Villasante A."/>
            <person name="Walenz B."/>
            <person name="Wang J."/>
            <person name="Wasserman M."/>
            <person name="Watts T."/>
            <person name="Wilson D."/>
            <person name="Wilson R.K."/>
            <person name="Wing R.A."/>
            <person name="Wolfner M.F."/>
            <person name="Wong A."/>
            <person name="Wong G.K."/>
            <person name="Wu C.I."/>
            <person name="Wu G."/>
            <person name="Yamamoto D."/>
            <person name="Yang H.P."/>
            <person name="Yang S.P."/>
            <person name="Yorke J.A."/>
            <person name="Yoshida K."/>
            <person name="Zdobnov E."/>
            <person name="Zhang P."/>
            <person name="Zhang Y."/>
            <person name="Zimin A.V."/>
            <person name="Baldwin J."/>
            <person name="Abdouelleil A."/>
            <person name="Abdulkadir J."/>
            <person name="Abebe A."/>
            <person name="Abera B."/>
            <person name="Abreu J."/>
            <person name="Acer S.C."/>
            <person name="Aftuck L."/>
            <person name="Alexander A."/>
            <person name="An P."/>
            <person name="Anderson E."/>
            <person name="Anderson S."/>
            <person name="Arachi H."/>
            <person name="Azer M."/>
            <person name="Bachantsang P."/>
            <person name="Barry A."/>
            <person name="Bayul T."/>
            <person name="Berlin A."/>
            <person name="Bessette D."/>
            <person name="Bloom T."/>
            <person name="Blye J."/>
            <person name="Boguslavskiy L."/>
            <person name="Bonnet C."/>
            <person name="Boukhgalter B."/>
            <person name="Bourzgui I."/>
            <person name="Brown A."/>
            <person name="Cahill P."/>
            <person name="Channer S."/>
            <person name="Cheshatsang Y."/>
            <person name="Chuda L."/>
            <person name="Citroen M."/>
            <person name="Collymore A."/>
            <person name="Cooke P."/>
            <person name="Costello M."/>
            <person name="D'Aco K."/>
            <person name="Daza R."/>
            <person name="De Haan G."/>
            <person name="DeGray S."/>
            <person name="DeMaso C."/>
            <person name="Dhargay N."/>
            <person name="Dooley K."/>
            <person name="Dooley E."/>
            <person name="Doricent M."/>
            <person name="Dorje P."/>
            <person name="Dorjee K."/>
            <person name="Dupes A."/>
            <person name="Elong R."/>
            <person name="Falk J."/>
            <person name="Farina A."/>
            <person name="Faro S."/>
            <person name="Ferguson D."/>
            <person name="Fisher S."/>
            <person name="Foley C.D."/>
            <person name="Franke A."/>
            <person name="Friedrich D."/>
            <person name="Gadbois L."/>
            <person name="Gearin G."/>
            <person name="Gearin C.R."/>
            <person name="Giannoukos G."/>
            <person name="Goode T."/>
            <person name="Graham J."/>
            <person name="Grandbois E."/>
            <person name="Grewal S."/>
            <person name="Gyaltsen K."/>
            <person name="Hafez N."/>
            <person name="Hagos B."/>
            <person name="Hall J."/>
            <person name="Henson C."/>
            <person name="Hollinger A."/>
            <person name="Honan T."/>
            <person name="Huard M.D."/>
            <person name="Hughes L."/>
            <person name="Hurhula B."/>
            <person name="Husby M.E."/>
            <person name="Kamat A."/>
            <person name="Kanga B."/>
            <person name="Kashin S."/>
            <person name="Khazanovich D."/>
            <person name="Kisner P."/>
            <person name="Lance K."/>
            <person name="Lara M."/>
            <person name="Lee W."/>
            <person name="Lennon N."/>
            <person name="Letendre F."/>
            <person name="LeVine R."/>
            <person name="Lipovsky A."/>
            <person name="Liu X."/>
            <person name="Liu J."/>
            <person name="Liu S."/>
            <person name="Lokyitsang T."/>
            <person name="Lokyitsang Y."/>
            <person name="Lubonja R."/>
            <person name="Lui A."/>
            <person name="MacDonald P."/>
            <person name="Magnisalis V."/>
            <person name="Maru K."/>
            <person name="Matthews C."/>
            <person name="McCusker W."/>
            <person name="McDonough S."/>
            <person name="Mehta T."/>
            <person name="Meldrim J."/>
            <person name="Meneus L."/>
            <person name="Mihai O."/>
            <person name="Mihalev A."/>
            <person name="Mihova T."/>
            <person name="Mittelman R."/>
            <person name="Mlenga V."/>
            <person name="Montmayeur A."/>
            <person name="Mulrain L."/>
            <person name="Navidi A."/>
            <person name="Naylor J."/>
            <person name="Negash T."/>
            <person name="Nguyen T."/>
            <person name="Nguyen N."/>
            <person name="Nicol R."/>
            <person name="Norbu C."/>
            <person name="Norbu N."/>
            <person name="Novod N."/>
            <person name="O'Neill B."/>
            <person name="Osman S."/>
            <person name="Markiewicz E."/>
            <person name="Oyono O.L."/>
            <person name="Patti C."/>
            <person name="Phunkhang P."/>
            <person name="Pierre F."/>
            <person name="Priest M."/>
            <person name="Raghuraman S."/>
            <person name="Rege F."/>
            <person name="Reyes R."/>
            <person name="Rise C."/>
            <person name="Rogov P."/>
            <person name="Ross K."/>
            <person name="Ryan E."/>
            <person name="Settipalli S."/>
            <person name="Shea T."/>
            <person name="Sherpa N."/>
            <person name="Shi L."/>
            <person name="Shih D."/>
            <person name="Sparrow T."/>
            <person name="Spaulding J."/>
            <person name="Stalker J."/>
            <person name="Stange-Thomann N."/>
            <person name="Stavropoulos S."/>
            <person name="Stone C."/>
            <person name="Strader C."/>
            <person name="Tesfaye S."/>
            <person name="Thomson T."/>
            <person name="Thoulutsang Y."/>
            <person name="Thoulutsang D."/>
            <person name="Topham K."/>
            <person name="Topping I."/>
            <person name="Tsamla T."/>
            <person name="Vassiliev H."/>
            <person name="Vo A."/>
            <person name="Wangchuk T."/>
            <person name="Wangdi T."/>
            <person name="Weiand M."/>
            <person name="Wilkinson J."/>
            <person name="Wilson A."/>
            <person name="Yadav S."/>
            <person name="Young G."/>
            <person name="Yu Q."/>
            <person name="Zembek L."/>
            <person name="Zhong D."/>
            <person name="Zimmer A."/>
            <person name="Zwirko Z."/>
            <person name="Jaffe D.B."/>
            <person name="Alvarez P."/>
            <person name="Brockman W."/>
            <person name="Butler J."/>
            <person name="Chin C."/>
            <person name="Gnerre S."/>
            <person name="Grabherr M."/>
            <person name="Kleber M."/>
            <person name="Mauceli E."/>
            <person name="MacCallum I."/>
        </authorList>
    </citation>
    <scope>NUCLEOTIDE SEQUENCE [LARGE SCALE GENOMIC DNA]</scope>
    <source>
        <strain evidence="3">white501</strain>
    </source>
</reference>
<organism evidence="2 3">
    <name type="scientific">Drosophila simulans</name>
    <name type="common">Fruit fly</name>
    <dbReference type="NCBI Taxonomy" id="7240"/>
    <lineage>
        <taxon>Eukaryota</taxon>
        <taxon>Metazoa</taxon>
        <taxon>Ecdysozoa</taxon>
        <taxon>Arthropoda</taxon>
        <taxon>Hexapoda</taxon>
        <taxon>Insecta</taxon>
        <taxon>Pterygota</taxon>
        <taxon>Neoptera</taxon>
        <taxon>Endopterygota</taxon>
        <taxon>Diptera</taxon>
        <taxon>Brachycera</taxon>
        <taxon>Muscomorpha</taxon>
        <taxon>Ephydroidea</taxon>
        <taxon>Drosophilidae</taxon>
        <taxon>Drosophila</taxon>
        <taxon>Sophophora</taxon>
    </lineage>
</organism>